<comment type="caution">
    <text evidence="2">The sequence shown here is derived from an EMBL/GenBank/DDBJ whole genome shotgun (WGS) entry which is preliminary data.</text>
</comment>
<dbReference type="EMBL" id="BART01009486">
    <property type="protein sequence ID" value="GAG69220.1"/>
    <property type="molecule type" value="Genomic_DNA"/>
</dbReference>
<dbReference type="GO" id="GO:0016625">
    <property type="term" value="F:oxidoreductase activity, acting on the aldehyde or oxo group of donors, iron-sulfur protein as acceptor"/>
    <property type="evidence" value="ECO:0007669"/>
    <property type="project" value="InterPro"/>
</dbReference>
<dbReference type="InterPro" id="IPR001203">
    <property type="entry name" value="OxRdtase_Ald_Fedxn_C"/>
</dbReference>
<reference evidence="2" key="1">
    <citation type="journal article" date="2014" name="Front. Microbiol.">
        <title>High frequency of phylogenetically diverse reductive dehalogenase-homologous genes in deep subseafloor sedimentary metagenomes.</title>
        <authorList>
            <person name="Kawai M."/>
            <person name="Futagami T."/>
            <person name="Toyoda A."/>
            <person name="Takaki Y."/>
            <person name="Nishi S."/>
            <person name="Hori S."/>
            <person name="Arai W."/>
            <person name="Tsubouchi T."/>
            <person name="Morono Y."/>
            <person name="Uchiyama I."/>
            <person name="Ito T."/>
            <person name="Fujiyama A."/>
            <person name="Inagaki F."/>
            <person name="Takami H."/>
        </authorList>
    </citation>
    <scope>NUCLEOTIDE SEQUENCE</scope>
    <source>
        <strain evidence="2">Expedition CK06-06</strain>
    </source>
</reference>
<gene>
    <name evidence="2" type="ORF">S01H4_21016</name>
</gene>
<proteinExistence type="predicted"/>
<protein>
    <recommendedName>
        <fullName evidence="1">Aldehyde ferredoxin oxidoreductase C-terminal domain-containing protein</fullName>
    </recommendedName>
</protein>
<organism evidence="2">
    <name type="scientific">marine sediment metagenome</name>
    <dbReference type="NCBI Taxonomy" id="412755"/>
    <lineage>
        <taxon>unclassified sequences</taxon>
        <taxon>metagenomes</taxon>
        <taxon>ecological metagenomes</taxon>
    </lineage>
</organism>
<feature type="domain" description="Aldehyde ferredoxin oxidoreductase C-terminal" evidence="1">
    <location>
        <begin position="12"/>
        <end position="315"/>
    </location>
</feature>
<dbReference type="Pfam" id="PF01314">
    <property type="entry name" value="AFOR_C"/>
    <property type="match status" value="1"/>
</dbReference>
<dbReference type="InterPro" id="IPR051919">
    <property type="entry name" value="W-dependent_AOR"/>
</dbReference>
<dbReference type="InterPro" id="IPR036021">
    <property type="entry name" value="Tungsten_al_ferr_oxy-like_C"/>
</dbReference>
<feature type="non-terminal residue" evidence="2">
    <location>
        <position position="1"/>
    </location>
</feature>
<dbReference type="Gene3D" id="1.10.599.10">
    <property type="entry name" value="Aldehyde Ferredoxin Oxidoreductase Protein, subunit A, domain 3"/>
    <property type="match status" value="1"/>
</dbReference>
<dbReference type="AlphaFoldDB" id="X0ZHW8"/>
<dbReference type="SUPFAM" id="SSF48310">
    <property type="entry name" value="Aldehyde ferredoxin oxidoreductase, C-terminal domains"/>
    <property type="match status" value="1"/>
</dbReference>
<name>X0ZHW8_9ZZZZ</name>
<dbReference type="PANTHER" id="PTHR30038:SF7">
    <property type="entry name" value="TUNGSTEN-CONTAINING GLYCERALDEHYDE-3-PHOSPHATE:FERREDOXIN OXIDOREDUCTASE"/>
    <property type="match status" value="1"/>
</dbReference>
<accession>X0ZHW8</accession>
<evidence type="ECO:0000259" key="1">
    <source>
        <dbReference type="Pfam" id="PF01314"/>
    </source>
</evidence>
<evidence type="ECO:0000313" key="2">
    <source>
        <dbReference type="EMBL" id="GAG69220.1"/>
    </source>
</evidence>
<sequence>SEINEGKFKGSKGLGYWINSVMWSGKMDVTDPEASLRYHLRANQLGLDGDDSSVVMSWAFEAYEKGLLTKEDTDGLDLTWGNFDAMLELQEKIASRDGFGDFLADGVVAAAKKLGKGSEKFAINQKGQDTLDPYRVCKGWSLACATSPIAGRHMRGSINIPIAFGPKGVKFNPYSYKDQPPIVFWELRAKEIEDIIGICVYVGTWSGVYALEPSDYVELTNLALGINLTEEDFMLLGQRGYNLEKAFNTIHVGFKRKDDLPHRRFFEDPILSGPHKGETLNKEKYNSMLDAFYELHGWDKETSWQTRKTLESLGLSDVAEKLAEVGRLIE</sequence>
<dbReference type="PANTHER" id="PTHR30038">
    <property type="entry name" value="ALDEHYDE FERREDOXIN OXIDOREDUCTASE"/>
    <property type="match status" value="1"/>
</dbReference>
<dbReference type="InterPro" id="IPR013985">
    <property type="entry name" value="Ald_Fedxn_OxRdtase_dom3"/>
</dbReference>
<dbReference type="GO" id="GO:0051536">
    <property type="term" value="F:iron-sulfur cluster binding"/>
    <property type="evidence" value="ECO:0007669"/>
    <property type="project" value="InterPro"/>
</dbReference>
<dbReference type="GO" id="GO:0009055">
    <property type="term" value="F:electron transfer activity"/>
    <property type="evidence" value="ECO:0007669"/>
    <property type="project" value="InterPro"/>
</dbReference>